<evidence type="ECO:0000259" key="1">
    <source>
        <dbReference type="Pfam" id="PF07687"/>
    </source>
</evidence>
<feature type="domain" description="Peptidase M20 dimerisation" evidence="1">
    <location>
        <begin position="190"/>
        <end position="284"/>
    </location>
</feature>
<dbReference type="RefSeq" id="WP_281093441.1">
    <property type="nucleotide sequence ID" value="NZ_JARYZI010000003.1"/>
</dbReference>
<dbReference type="SUPFAM" id="SSF53187">
    <property type="entry name" value="Zn-dependent exopeptidases"/>
    <property type="match status" value="1"/>
</dbReference>
<dbReference type="Pfam" id="PF01546">
    <property type="entry name" value="Peptidase_M20"/>
    <property type="match status" value="1"/>
</dbReference>
<organism evidence="2 3">
    <name type="scientific">Fusibacter bizertensis</name>
    <dbReference type="NCBI Taxonomy" id="1488331"/>
    <lineage>
        <taxon>Bacteria</taxon>
        <taxon>Bacillati</taxon>
        <taxon>Bacillota</taxon>
        <taxon>Clostridia</taxon>
        <taxon>Eubacteriales</taxon>
        <taxon>Eubacteriales Family XII. Incertae Sedis</taxon>
        <taxon>Fusibacter</taxon>
    </lineage>
</organism>
<protein>
    <submittedName>
        <fullName evidence="2">M20 family metallopeptidase</fullName>
    </submittedName>
</protein>
<dbReference type="SUPFAM" id="SSF55031">
    <property type="entry name" value="Bacterial exopeptidase dimerisation domain"/>
    <property type="match status" value="1"/>
</dbReference>
<dbReference type="InterPro" id="IPR011650">
    <property type="entry name" value="Peptidase_M20_dimer"/>
</dbReference>
<dbReference type="InterPro" id="IPR017439">
    <property type="entry name" value="Amidohydrolase"/>
</dbReference>
<accession>A0ABT6NB47</accession>
<name>A0ABT6NB47_9FIRM</name>
<dbReference type="Gene3D" id="3.30.70.360">
    <property type="match status" value="1"/>
</dbReference>
<dbReference type="PIRSF" id="PIRSF005962">
    <property type="entry name" value="Pept_M20D_amidohydro"/>
    <property type="match status" value="1"/>
</dbReference>
<reference evidence="2 3" key="1">
    <citation type="submission" date="2023-04" db="EMBL/GenBank/DDBJ databases">
        <title>Fusibacter bizertensis strain WBS, isolated from littoral bottom sediments of the Arctic seas - biochemical and genomic analysis.</title>
        <authorList>
            <person name="Brioukhanov A.L."/>
        </authorList>
    </citation>
    <scope>NUCLEOTIDE SEQUENCE [LARGE SCALE GENOMIC DNA]</scope>
    <source>
        <strain evidence="2 3">WBS</strain>
    </source>
</reference>
<gene>
    <name evidence="2" type="ORF">QE109_05655</name>
</gene>
<sequence length="399" mass="44158">MKYYDDPIYKEVIGYKDWLIALRRQFHSHPELSEFEFTTQERIIDELNEMGINNYPSAETGVCAVLLSDNSRTTIGLRADIDALPIQEESISSYASTIPGVMHACGHDAHTTIQLGVAKYFSRRNQMLQSNLKFFFQPAEETVGGAERMVEEGVMRSPDVSYMLGLHVMPYMPVGEIEIRDGKLNAASDSFSITIKGKAAHGAYPQQGVDAIVIAAQVIVSIQTLISRMISPLDQAVITIGKINGGVKDNIISDEVVFSGGMRTTDEKTRLFLKDKIENLVTSTCDYYGATGEVSFEPGYKALVNHLEVTSIIRSEAHEALGIESVHEKELPSLGVEDFSYFLDEAKGAFYHLGCGVKDQPNGALHTKDFDIDEMCLVMGTYLQIKFINALSNNNKEGD</sequence>
<dbReference type="NCBIfam" id="TIGR01891">
    <property type="entry name" value="amidohydrolases"/>
    <property type="match status" value="1"/>
</dbReference>
<evidence type="ECO:0000313" key="2">
    <source>
        <dbReference type="EMBL" id="MDH8677621.1"/>
    </source>
</evidence>
<dbReference type="Proteomes" id="UP001158045">
    <property type="component" value="Unassembled WGS sequence"/>
</dbReference>
<dbReference type="CDD" id="cd03886">
    <property type="entry name" value="M20_Acy1"/>
    <property type="match status" value="1"/>
</dbReference>
<dbReference type="EMBL" id="JARYZI010000003">
    <property type="protein sequence ID" value="MDH8677621.1"/>
    <property type="molecule type" value="Genomic_DNA"/>
</dbReference>
<keyword evidence="3" id="KW-1185">Reference proteome</keyword>
<dbReference type="InterPro" id="IPR036264">
    <property type="entry name" value="Bact_exopeptidase_dim_dom"/>
</dbReference>
<dbReference type="PANTHER" id="PTHR11014:SF63">
    <property type="entry name" value="METALLOPEPTIDASE, PUTATIVE (AFU_ORTHOLOGUE AFUA_6G09600)-RELATED"/>
    <property type="match status" value="1"/>
</dbReference>
<dbReference type="Pfam" id="PF07687">
    <property type="entry name" value="M20_dimer"/>
    <property type="match status" value="1"/>
</dbReference>
<dbReference type="PANTHER" id="PTHR11014">
    <property type="entry name" value="PEPTIDASE M20 FAMILY MEMBER"/>
    <property type="match status" value="1"/>
</dbReference>
<proteinExistence type="predicted"/>
<dbReference type="Gene3D" id="3.40.630.10">
    <property type="entry name" value="Zn peptidases"/>
    <property type="match status" value="1"/>
</dbReference>
<comment type="caution">
    <text evidence="2">The sequence shown here is derived from an EMBL/GenBank/DDBJ whole genome shotgun (WGS) entry which is preliminary data.</text>
</comment>
<dbReference type="InterPro" id="IPR002933">
    <property type="entry name" value="Peptidase_M20"/>
</dbReference>
<evidence type="ECO:0000313" key="3">
    <source>
        <dbReference type="Proteomes" id="UP001158045"/>
    </source>
</evidence>